<dbReference type="Pfam" id="PF19630">
    <property type="entry name" value="DUF6134"/>
    <property type="match status" value="1"/>
</dbReference>
<sequence length="253" mass="28960">MFLRILYPSILAIAFTQFLITTPAYTDGVNNSFEYPAQNWRSAVPQEGTKSFLIKYKGRAVGFHHMEFFPDGDNLVVKTHFEIIVKLGFVKVADFRHDAVEYWENGRLVAFITETKEQNKRRFAKGILRDEGLVIEGSKFSGVINKALMPATFWNPESLTKNELVNHQNGDPIEVETSYLGLKQLNVLGEMKDVLTYSFAKGDAYYTRQGAWVGGAFRKKRDAIYEICSSEKIPPKKKWHYASDILLKDNPFE</sequence>
<feature type="chain" id="PRO_5017057813" evidence="1">
    <location>
        <begin position="27"/>
        <end position="253"/>
    </location>
</feature>
<feature type="signal peptide" evidence="1">
    <location>
        <begin position="1"/>
        <end position="26"/>
    </location>
</feature>
<proteinExistence type="predicted"/>
<evidence type="ECO:0000313" key="2">
    <source>
        <dbReference type="EMBL" id="RCL78098.1"/>
    </source>
</evidence>
<name>A0A368E1W3_9PROT</name>
<dbReference type="Proteomes" id="UP000252132">
    <property type="component" value="Unassembled WGS sequence"/>
</dbReference>
<evidence type="ECO:0000313" key="3">
    <source>
        <dbReference type="Proteomes" id="UP000252132"/>
    </source>
</evidence>
<protein>
    <submittedName>
        <fullName evidence="2">Uncharacterized protein</fullName>
    </submittedName>
</protein>
<dbReference type="EMBL" id="QOQF01000003">
    <property type="protein sequence ID" value="RCL78098.1"/>
    <property type="molecule type" value="Genomic_DNA"/>
</dbReference>
<dbReference type="InterPro" id="IPR045767">
    <property type="entry name" value="DUF6134"/>
</dbReference>
<gene>
    <name evidence="2" type="ORF">DBW69_01525</name>
</gene>
<reference evidence="2 3" key="1">
    <citation type="journal article" date="2018" name="Microbiome">
        <title>Fine metagenomic profile of the Mediterranean stratified and mixed water columns revealed by assembly and recruitment.</title>
        <authorList>
            <person name="Haro-Moreno J.M."/>
            <person name="Lopez-Perez M."/>
            <person name="De La Torre J.R."/>
            <person name="Picazo A."/>
            <person name="Camacho A."/>
            <person name="Rodriguez-Valera F."/>
        </authorList>
    </citation>
    <scope>NUCLEOTIDE SEQUENCE [LARGE SCALE GENOMIC DNA]</scope>
    <source>
        <strain evidence="2">MED-G55</strain>
    </source>
</reference>
<dbReference type="AlphaFoldDB" id="A0A368E1W3"/>
<organism evidence="2 3">
    <name type="scientific">PS1 clade bacterium</name>
    <dbReference type="NCBI Taxonomy" id="2175152"/>
    <lineage>
        <taxon>Bacteria</taxon>
        <taxon>Pseudomonadati</taxon>
        <taxon>Pseudomonadota</taxon>
        <taxon>Alphaproteobacteria</taxon>
        <taxon>PS1 clade</taxon>
    </lineage>
</organism>
<evidence type="ECO:0000256" key="1">
    <source>
        <dbReference type="SAM" id="SignalP"/>
    </source>
</evidence>
<keyword evidence="1" id="KW-0732">Signal</keyword>
<accession>A0A368E1W3</accession>
<comment type="caution">
    <text evidence="2">The sequence shown here is derived from an EMBL/GenBank/DDBJ whole genome shotgun (WGS) entry which is preliminary data.</text>
</comment>